<dbReference type="Pfam" id="PF01458">
    <property type="entry name" value="SUFBD_core"/>
    <property type="match status" value="1"/>
</dbReference>
<evidence type="ECO:0000313" key="4">
    <source>
        <dbReference type="EMBL" id="ACL45767.1"/>
    </source>
</evidence>
<dbReference type="PANTHER" id="PTHR43575">
    <property type="entry name" value="PROTEIN ABCI7, CHLOROPLASTIC"/>
    <property type="match status" value="1"/>
</dbReference>
<dbReference type="eggNOG" id="COG0719">
    <property type="taxonomic scope" value="Bacteria"/>
</dbReference>
<dbReference type="InterPro" id="IPR045595">
    <property type="entry name" value="SufBD_N"/>
</dbReference>
<dbReference type="AlphaFoldDB" id="B8HQU6"/>
<dbReference type="KEGG" id="cyn:Cyan7425_3443"/>
<dbReference type="SUPFAM" id="SSF101960">
    <property type="entry name" value="Stabilizer of iron transporter SufD"/>
    <property type="match status" value="1"/>
</dbReference>
<organism evidence="4">
    <name type="scientific">Cyanothece sp. (strain PCC 7425 / ATCC 29141)</name>
    <dbReference type="NCBI Taxonomy" id="395961"/>
    <lineage>
        <taxon>Bacteria</taxon>
        <taxon>Bacillati</taxon>
        <taxon>Cyanobacteriota</taxon>
        <taxon>Cyanophyceae</taxon>
        <taxon>Gomontiellales</taxon>
        <taxon>Cyanothecaceae</taxon>
        <taxon>Cyanothece</taxon>
    </lineage>
</organism>
<dbReference type="InterPro" id="IPR011542">
    <property type="entry name" value="SUF_FeS_clus_asmbl_SufD"/>
</dbReference>
<dbReference type="Pfam" id="PF19295">
    <property type="entry name" value="SufBD_N"/>
    <property type="match status" value="1"/>
</dbReference>
<evidence type="ECO:0000259" key="3">
    <source>
        <dbReference type="Pfam" id="PF19295"/>
    </source>
</evidence>
<reference evidence="4" key="1">
    <citation type="submission" date="2009-01" db="EMBL/GenBank/DDBJ databases">
        <title>Complete sequence of chromosome Cyanothece sp. PCC 7425.</title>
        <authorList>
            <consortium name="US DOE Joint Genome Institute"/>
            <person name="Lucas S."/>
            <person name="Copeland A."/>
            <person name="Lapidus A."/>
            <person name="Glavina del Rio T."/>
            <person name="Dalin E."/>
            <person name="Tice H."/>
            <person name="Bruce D."/>
            <person name="Goodwin L."/>
            <person name="Pitluck S."/>
            <person name="Sims D."/>
            <person name="Meineke L."/>
            <person name="Brettin T."/>
            <person name="Detter J.C."/>
            <person name="Han C."/>
            <person name="Larimer F."/>
            <person name="Land M."/>
            <person name="Hauser L."/>
            <person name="Kyrpides N."/>
            <person name="Ovchinnikova G."/>
            <person name="Liberton M."/>
            <person name="Stoeckel J."/>
            <person name="Banerjee A."/>
            <person name="Singh A."/>
            <person name="Page L."/>
            <person name="Sato H."/>
            <person name="Zhao L."/>
            <person name="Sherman L."/>
            <person name="Pakrasi H."/>
            <person name="Richardson P."/>
        </authorList>
    </citation>
    <scope>NUCLEOTIDE SEQUENCE</scope>
    <source>
        <strain evidence="4">PCC 7425</strain>
    </source>
</reference>
<dbReference type="HOGENOM" id="CLU_026231_5_2_3"/>
<evidence type="ECO:0000259" key="2">
    <source>
        <dbReference type="Pfam" id="PF01458"/>
    </source>
</evidence>
<feature type="domain" description="SUF system FeS cluster assembly SufBD core" evidence="2">
    <location>
        <begin position="198"/>
        <end position="424"/>
    </location>
</feature>
<dbReference type="InterPro" id="IPR000825">
    <property type="entry name" value="SUF_FeS_clus_asmbl_SufBD_core"/>
</dbReference>
<sequence length="451" mass="49134">MTIEVSPELTAHPIESTTAQADTYLSGLLAQRQPLDPQVLGTETAAFVQDLRDRATALAQELTIPTTREEEWRFTDLSPLRTVQFTAIAPEQSPARAEQISGFVLPESSLRLVFVNGRFAPELSDLQAIPSGLKVGTLAGQTAQLNPYLAQQAGSEEIFTVLNTASFSDAAVIQVDRNQQIEAPLHLLFIAVPTSTPTIAHPRCLVMAETSSRLTLVEEYVTVGTGVQLTNAVTEIWLGSNAEVNHIRIQAQALDGFHIGKTAVSQARDSRYTGQAISLGGQISRHNLEVHSAGEQTQTTLNGLTLATGEQLSDTHSTIAFTKPYCTSQQLHKCIVSDRARAVFNGKVFVPKAAQLTDAAQLNRNLLLSPKARIDTKPQLEIVADNVKCSHGATVSQLEEDEIFYLRSRGLNYQDASNLLVKGFAVEMLELIPVPSLRQRLTTQILSQIHL</sequence>
<evidence type="ECO:0000256" key="1">
    <source>
        <dbReference type="ARBA" id="ARBA00043967"/>
    </source>
</evidence>
<feature type="domain" description="SUF system FeS cluster assembly SufBD N-terminal" evidence="3">
    <location>
        <begin position="39"/>
        <end position="186"/>
    </location>
</feature>
<proteinExistence type="inferred from homology"/>
<accession>B8HQU6</accession>
<comment type="similarity">
    <text evidence="1">Belongs to the iron-sulfur cluster assembly SufBD family.</text>
</comment>
<name>B8HQU6_CYAP4</name>
<dbReference type="NCBIfam" id="TIGR01981">
    <property type="entry name" value="sufD"/>
    <property type="match status" value="1"/>
</dbReference>
<dbReference type="InterPro" id="IPR055346">
    <property type="entry name" value="Fe-S_cluster_assembly_SufBD"/>
</dbReference>
<protein>
    <submittedName>
        <fullName evidence="4">FeS assembly protein SufD</fullName>
    </submittedName>
</protein>
<gene>
    <name evidence="4" type="ordered locus">Cyan7425_3443</name>
</gene>
<dbReference type="OrthoDB" id="9803529at2"/>
<dbReference type="PANTHER" id="PTHR43575:SF1">
    <property type="entry name" value="PROTEIN ABCI7, CHLOROPLASTIC"/>
    <property type="match status" value="1"/>
</dbReference>
<dbReference type="EMBL" id="CP001344">
    <property type="protein sequence ID" value="ACL45767.1"/>
    <property type="molecule type" value="Genomic_DNA"/>
</dbReference>
<dbReference type="InterPro" id="IPR037284">
    <property type="entry name" value="SUF_FeS_clus_asmbl_SufBD_sf"/>
</dbReference>
<dbReference type="GO" id="GO:0016226">
    <property type="term" value="P:iron-sulfur cluster assembly"/>
    <property type="evidence" value="ECO:0007669"/>
    <property type="project" value="InterPro"/>
</dbReference>
<dbReference type="STRING" id="395961.Cyan7425_3443"/>